<protein>
    <submittedName>
        <fullName evidence="1">Uncharacterized protein</fullName>
    </submittedName>
</protein>
<dbReference type="Proteomes" id="UP000186218">
    <property type="component" value="Unassembled WGS sequence"/>
</dbReference>
<dbReference type="AlphaFoldDB" id="A0A1N7FXF0"/>
<reference evidence="1 2" key="1">
    <citation type="submission" date="2017-01" db="EMBL/GenBank/DDBJ databases">
        <authorList>
            <person name="Mah S.A."/>
            <person name="Swanson W.J."/>
            <person name="Moy G.W."/>
            <person name="Vacquier V.D."/>
        </authorList>
    </citation>
    <scope>NUCLEOTIDE SEQUENCE [LARGE SCALE GENOMIC DNA]</scope>
    <source>
        <strain evidence="1 2">CPCC 203464</strain>
    </source>
</reference>
<organism evidence="1 2">
    <name type="scientific">Williamsia sterculiae</name>
    <dbReference type="NCBI Taxonomy" id="1344003"/>
    <lineage>
        <taxon>Bacteria</taxon>
        <taxon>Bacillati</taxon>
        <taxon>Actinomycetota</taxon>
        <taxon>Actinomycetes</taxon>
        <taxon>Mycobacteriales</taxon>
        <taxon>Nocardiaceae</taxon>
        <taxon>Williamsia</taxon>
    </lineage>
</organism>
<sequence length="79" mass="8444">MSNYPPAVVRWLAAGASPPCADVAALVKCTWPDSSEEFTHAAGRLLQALHEDGKALPHAADCDIAQLLTHIIQFGLAHR</sequence>
<accession>A0A1N7FXF0</accession>
<proteinExistence type="predicted"/>
<dbReference type="STRING" id="1344003.SAMN05445060_2367"/>
<name>A0A1N7FXF0_9NOCA</name>
<dbReference type="EMBL" id="FTNT01000006">
    <property type="protein sequence ID" value="SIS04915.1"/>
    <property type="molecule type" value="Genomic_DNA"/>
</dbReference>
<evidence type="ECO:0000313" key="1">
    <source>
        <dbReference type="EMBL" id="SIS04915.1"/>
    </source>
</evidence>
<evidence type="ECO:0000313" key="2">
    <source>
        <dbReference type="Proteomes" id="UP000186218"/>
    </source>
</evidence>
<gene>
    <name evidence="1" type="ORF">SAMN05445060_2367</name>
</gene>
<keyword evidence="2" id="KW-1185">Reference proteome</keyword>